<gene>
    <name evidence="1" type="ORF">A2419_00810</name>
</gene>
<accession>A0A1F4Y3V6</accession>
<dbReference type="EMBL" id="MEXB01000014">
    <property type="protein sequence ID" value="OGC87993.1"/>
    <property type="molecule type" value="Genomic_DNA"/>
</dbReference>
<organism evidence="1 2">
    <name type="scientific">Candidatus Adlerbacteria bacterium RIFOXYC1_FULL_48_26</name>
    <dbReference type="NCBI Taxonomy" id="1797247"/>
    <lineage>
        <taxon>Bacteria</taxon>
        <taxon>Candidatus Adleribacteriota</taxon>
    </lineage>
</organism>
<dbReference type="Proteomes" id="UP000176568">
    <property type="component" value="Unassembled WGS sequence"/>
</dbReference>
<evidence type="ECO:0000313" key="1">
    <source>
        <dbReference type="EMBL" id="OGC87993.1"/>
    </source>
</evidence>
<comment type="caution">
    <text evidence="1">The sequence shown here is derived from an EMBL/GenBank/DDBJ whole genome shotgun (WGS) entry which is preliminary data.</text>
</comment>
<dbReference type="AlphaFoldDB" id="A0A1F4Y3V6"/>
<protein>
    <recommendedName>
        <fullName evidence="3">Short-chain dehydrogenase</fullName>
    </recommendedName>
</protein>
<dbReference type="Gene3D" id="3.40.50.720">
    <property type="entry name" value="NAD(P)-binding Rossmann-like Domain"/>
    <property type="match status" value="1"/>
</dbReference>
<name>A0A1F4Y3V6_9BACT</name>
<evidence type="ECO:0008006" key="3">
    <source>
        <dbReference type="Google" id="ProtNLM"/>
    </source>
</evidence>
<proteinExistence type="predicted"/>
<sequence length="202" mass="22671">MEKQKKKILFVGAGGEVASMVLPSLAETYDIVGIAGKRDTLRQYCVEMYSGDLFSNYATLFETALRAHTFDVIVWNPVKYLFTSLMGSTREGLHREFDLAVALPIECVRSARKVQDFKGNFILVSSLSAFNYREDLATYSIVKNAQIRTAEVLSLELEGSVAAKVVAPSTVRYISSEELTQLFKTAIEDTNPQKIFYKIEKE</sequence>
<dbReference type="SUPFAM" id="SSF51735">
    <property type="entry name" value="NAD(P)-binding Rossmann-fold domains"/>
    <property type="match status" value="1"/>
</dbReference>
<reference evidence="1 2" key="1">
    <citation type="journal article" date="2016" name="Nat. Commun.">
        <title>Thousands of microbial genomes shed light on interconnected biogeochemical processes in an aquifer system.</title>
        <authorList>
            <person name="Anantharaman K."/>
            <person name="Brown C.T."/>
            <person name="Hug L.A."/>
            <person name="Sharon I."/>
            <person name="Castelle C.J."/>
            <person name="Probst A.J."/>
            <person name="Thomas B.C."/>
            <person name="Singh A."/>
            <person name="Wilkins M.J."/>
            <person name="Karaoz U."/>
            <person name="Brodie E.L."/>
            <person name="Williams K.H."/>
            <person name="Hubbard S.S."/>
            <person name="Banfield J.F."/>
        </authorList>
    </citation>
    <scope>NUCLEOTIDE SEQUENCE [LARGE SCALE GENOMIC DNA]</scope>
</reference>
<dbReference type="InterPro" id="IPR036291">
    <property type="entry name" value="NAD(P)-bd_dom_sf"/>
</dbReference>
<dbReference type="STRING" id="1797247.A2419_00810"/>
<evidence type="ECO:0000313" key="2">
    <source>
        <dbReference type="Proteomes" id="UP000176568"/>
    </source>
</evidence>